<reference evidence="3 4" key="1">
    <citation type="submission" date="2014-11" db="EMBL/GenBank/DDBJ databases">
        <title>Draft Genome Sequences of Paenibacillus polymyxa NRRL B-30509 and Paenibacillus terrae NRRL B-30644, Strains from a Poultry Environment that Produce Tridecaptin A and Paenicidins.</title>
        <authorList>
            <person name="van Belkum M.J."/>
            <person name="Lohans C.T."/>
            <person name="Vederas J.C."/>
        </authorList>
    </citation>
    <scope>NUCLEOTIDE SEQUENCE [LARGE SCALE GENOMIC DNA]</scope>
    <source>
        <strain evidence="3 4">NRRL B-30644</strain>
    </source>
</reference>
<protein>
    <submittedName>
        <fullName evidence="3">Alkane 1-monooxygenase</fullName>
    </submittedName>
</protein>
<dbReference type="PATRIC" id="fig|159743.3.peg.1649"/>
<evidence type="ECO:0000256" key="1">
    <source>
        <dbReference type="ARBA" id="ARBA00007789"/>
    </source>
</evidence>
<dbReference type="GO" id="GO:0004497">
    <property type="term" value="F:monooxygenase activity"/>
    <property type="evidence" value="ECO:0007669"/>
    <property type="project" value="UniProtKB-KW"/>
</dbReference>
<evidence type="ECO:0000313" key="3">
    <source>
        <dbReference type="EMBL" id="KJD46194.1"/>
    </source>
</evidence>
<dbReference type="NCBIfam" id="TIGR03558">
    <property type="entry name" value="oxido_grp_1"/>
    <property type="match status" value="1"/>
</dbReference>
<dbReference type="InterPro" id="IPR050766">
    <property type="entry name" value="Bact_Lucif_Oxidored"/>
</dbReference>
<comment type="similarity">
    <text evidence="1">To bacterial alkanal monooxygenase alpha and beta chains.</text>
</comment>
<dbReference type="InterPro" id="IPR019949">
    <property type="entry name" value="CmoO-like"/>
</dbReference>
<dbReference type="GO" id="GO:0016705">
    <property type="term" value="F:oxidoreductase activity, acting on paired donors, with incorporation or reduction of molecular oxygen"/>
    <property type="evidence" value="ECO:0007669"/>
    <property type="project" value="InterPro"/>
</dbReference>
<keyword evidence="3" id="KW-0560">Oxidoreductase</keyword>
<comment type="caution">
    <text evidence="3">The sequence shown here is derived from an EMBL/GenBank/DDBJ whole genome shotgun (WGS) entry which is preliminary data.</text>
</comment>
<dbReference type="PANTHER" id="PTHR30137">
    <property type="entry name" value="LUCIFERASE-LIKE MONOOXYGENASE"/>
    <property type="match status" value="1"/>
</dbReference>
<organism evidence="3 4">
    <name type="scientific">Paenibacillus terrae</name>
    <dbReference type="NCBI Taxonomy" id="159743"/>
    <lineage>
        <taxon>Bacteria</taxon>
        <taxon>Bacillati</taxon>
        <taxon>Bacillota</taxon>
        <taxon>Bacilli</taxon>
        <taxon>Bacillales</taxon>
        <taxon>Paenibacillaceae</taxon>
        <taxon>Paenibacillus</taxon>
    </lineage>
</organism>
<dbReference type="GO" id="GO:0005829">
    <property type="term" value="C:cytosol"/>
    <property type="evidence" value="ECO:0007669"/>
    <property type="project" value="TreeGrafter"/>
</dbReference>
<dbReference type="Gene3D" id="3.20.20.30">
    <property type="entry name" value="Luciferase-like domain"/>
    <property type="match status" value="1"/>
</dbReference>
<gene>
    <name evidence="3" type="ORF">QD47_07505</name>
</gene>
<keyword evidence="3" id="KW-0503">Monooxygenase</keyword>
<evidence type="ECO:0000259" key="2">
    <source>
        <dbReference type="Pfam" id="PF00296"/>
    </source>
</evidence>
<keyword evidence="4" id="KW-1185">Reference proteome</keyword>
<feature type="domain" description="Luciferase-like" evidence="2">
    <location>
        <begin position="4"/>
        <end position="279"/>
    </location>
</feature>
<dbReference type="RefSeq" id="WP_044645545.1">
    <property type="nucleotide sequence ID" value="NZ_JTHP01000010.1"/>
</dbReference>
<dbReference type="Pfam" id="PF00296">
    <property type="entry name" value="Bac_luciferase"/>
    <property type="match status" value="1"/>
</dbReference>
<dbReference type="PANTHER" id="PTHR30137:SF19">
    <property type="entry name" value="LUCIFERASE-LIKE MONOOXYGENASE"/>
    <property type="match status" value="1"/>
</dbReference>
<dbReference type="InterPro" id="IPR036661">
    <property type="entry name" value="Luciferase-like_sf"/>
</dbReference>
<accession>A0A0D7X4L2</accession>
<name>A0A0D7X4L2_9BACL</name>
<evidence type="ECO:0000313" key="4">
    <source>
        <dbReference type="Proteomes" id="UP000032534"/>
    </source>
</evidence>
<dbReference type="InterPro" id="IPR011251">
    <property type="entry name" value="Luciferase-like_dom"/>
</dbReference>
<dbReference type="AlphaFoldDB" id="A0A0D7X4L2"/>
<proteinExistence type="predicted"/>
<dbReference type="OrthoDB" id="9780518at2"/>
<sequence>MSIKIGVLDQSPIHEEETAAQALRNTIKLAKRIDELGFSRFWVSEHHDSEQVAGSSPEVLISHLLARTERIKIGSGGVMLQHYSPYKVAENFNVLASLAPGRVDLGIGRAPGGLPKSTQALQRDVHDAPSLEEKIDEVSRYIHNIPSEEGPLAGLQANPIPETPADIYVLGTSADSAGIAARSGLPYVFSQFINSNEQVALDAFRTYRESFDYSHGREPKALFALAVIVADTSEEAAELAGEHKLYKIHLASGKTATVGTLESAEEFGKQSGEEYTIEVTQAQINKGNKEEIYATLTEIQAKYQADELIVTTGIRDIGKRVRSFELLHEAFAGLPVQS</sequence>
<dbReference type="SUPFAM" id="SSF51679">
    <property type="entry name" value="Bacterial luciferase-like"/>
    <property type="match status" value="1"/>
</dbReference>
<dbReference type="Proteomes" id="UP000032534">
    <property type="component" value="Unassembled WGS sequence"/>
</dbReference>
<dbReference type="EMBL" id="JTHP01000010">
    <property type="protein sequence ID" value="KJD46194.1"/>
    <property type="molecule type" value="Genomic_DNA"/>
</dbReference>